<evidence type="ECO:0008006" key="4">
    <source>
        <dbReference type="Google" id="ProtNLM"/>
    </source>
</evidence>
<dbReference type="EMBL" id="AMZH03008761">
    <property type="protein sequence ID" value="RRT58288.1"/>
    <property type="molecule type" value="Genomic_DNA"/>
</dbReference>
<feature type="binding site" evidence="1">
    <location>
        <position position="18"/>
    </location>
    <ligand>
        <name>Zn(2+)</name>
        <dbReference type="ChEBI" id="CHEBI:29105"/>
    </ligand>
</feature>
<gene>
    <name evidence="2" type="ORF">B296_00025186</name>
</gene>
<reference evidence="2 3" key="1">
    <citation type="journal article" date="2014" name="Agronomy (Basel)">
        <title>A Draft Genome Sequence for Ensete ventricosum, the Drought-Tolerant Tree Against Hunger.</title>
        <authorList>
            <person name="Harrison J."/>
            <person name="Moore K.A."/>
            <person name="Paszkiewicz K."/>
            <person name="Jones T."/>
            <person name="Grant M."/>
            <person name="Ambacheew D."/>
            <person name="Muzemil S."/>
            <person name="Studholme D.J."/>
        </authorList>
    </citation>
    <scope>NUCLEOTIDE SEQUENCE [LARGE SCALE GENOMIC DNA]</scope>
</reference>
<proteinExistence type="predicted"/>
<dbReference type="PANTHER" id="PTHR31116">
    <property type="entry name" value="OS04G0501200 PROTEIN"/>
    <property type="match status" value="1"/>
</dbReference>
<name>A0A426Z2U2_ENSVE</name>
<comment type="caution">
    <text evidence="2">The sequence shown here is derived from an EMBL/GenBank/DDBJ whole genome shotgun (WGS) entry which is preliminary data.</text>
</comment>
<dbReference type="GO" id="GO:0008725">
    <property type="term" value="F:DNA-3-methyladenine glycosylase activity"/>
    <property type="evidence" value="ECO:0007669"/>
    <property type="project" value="InterPro"/>
</dbReference>
<dbReference type="Proteomes" id="UP000287651">
    <property type="component" value="Unassembled WGS sequence"/>
</dbReference>
<dbReference type="GO" id="GO:0006284">
    <property type="term" value="P:base-excision repair"/>
    <property type="evidence" value="ECO:0007669"/>
    <property type="project" value="InterPro"/>
</dbReference>
<dbReference type="PANTHER" id="PTHR31116:SF25">
    <property type="entry name" value="DNA GLYCOSYLASE SUPERFAMILY PROTEIN"/>
    <property type="match status" value="1"/>
</dbReference>
<organism evidence="2 3">
    <name type="scientific">Ensete ventricosum</name>
    <name type="common">Abyssinian banana</name>
    <name type="synonym">Musa ensete</name>
    <dbReference type="NCBI Taxonomy" id="4639"/>
    <lineage>
        <taxon>Eukaryota</taxon>
        <taxon>Viridiplantae</taxon>
        <taxon>Streptophyta</taxon>
        <taxon>Embryophyta</taxon>
        <taxon>Tracheophyta</taxon>
        <taxon>Spermatophyta</taxon>
        <taxon>Magnoliopsida</taxon>
        <taxon>Liliopsida</taxon>
        <taxon>Zingiberales</taxon>
        <taxon>Musaceae</taxon>
        <taxon>Ensete</taxon>
    </lineage>
</organism>
<dbReference type="AlphaFoldDB" id="A0A426Z2U2"/>
<keyword evidence="1" id="KW-0479">Metal-binding</keyword>
<dbReference type="Gene3D" id="1.10.340.30">
    <property type="entry name" value="Hypothetical protein, domain 2"/>
    <property type="match status" value="1"/>
</dbReference>
<protein>
    <recommendedName>
        <fullName evidence="4">DNA-3-methyladenine glycosylase I</fullName>
    </recommendedName>
</protein>
<keyword evidence="1" id="KW-0862">Zinc</keyword>
<evidence type="ECO:0000256" key="1">
    <source>
        <dbReference type="PIRSR" id="PIRSR605019-1"/>
    </source>
</evidence>
<evidence type="ECO:0000313" key="3">
    <source>
        <dbReference type="Proteomes" id="UP000287651"/>
    </source>
</evidence>
<sequence length="114" mass="13216">MFIFGPSSLPEPLYVSFHDEEWGLPVYDDQKLFEVLSLSAALSEFSWPTILNKREKFRKLFDNFDPASVAKFNEKKILSLKSSGSLLSEQKMRAVVENARQIFKVKDLYLAFNF</sequence>
<dbReference type="InterPro" id="IPR011257">
    <property type="entry name" value="DNA_glycosylase"/>
</dbReference>
<accession>A0A426Z2U2</accession>
<evidence type="ECO:0000313" key="2">
    <source>
        <dbReference type="EMBL" id="RRT58288.1"/>
    </source>
</evidence>
<dbReference type="GO" id="GO:0046872">
    <property type="term" value="F:metal ion binding"/>
    <property type="evidence" value="ECO:0007669"/>
    <property type="project" value="UniProtKB-KW"/>
</dbReference>
<dbReference type="SUPFAM" id="SSF48150">
    <property type="entry name" value="DNA-glycosylase"/>
    <property type="match status" value="1"/>
</dbReference>
<dbReference type="Pfam" id="PF03352">
    <property type="entry name" value="Adenine_glyco"/>
    <property type="match status" value="1"/>
</dbReference>
<dbReference type="InterPro" id="IPR005019">
    <property type="entry name" value="Adenine_glyco"/>
</dbReference>